<keyword evidence="4" id="KW-1185">Reference proteome</keyword>
<dbReference type="OrthoDB" id="9152687at2"/>
<dbReference type="RefSeq" id="WP_155473481.1">
    <property type="nucleotide sequence ID" value="NZ_BMKG01000002.1"/>
</dbReference>
<dbReference type="EMBL" id="WNKZ01000145">
    <property type="protein sequence ID" value="MTV56248.1"/>
    <property type="molecule type" value="Genomic_DNA"/>
</dbReference>
<protein>
    <recommendedName>
        <fullName evidence="5">DNA-binding protein</fullName>
    </recommendedName>
</protein>
<dbReference type="Proteomes" id="UP000430634">
    <property type="component" value="Unassembled WGS sequence"/>
</dbReference>
<dbReference type="AlphaFoldDB" id="A0A6I3T3T5"/>
<comment type="caution">
    <text evidence="2">The sequence shown here is derived from an EMBL/GenBank/DDBJ whole genome shotgun (WGS) entry which is preliminary data.</text>
</comment>
<dbReference type="Proteomes" id="UP000622638">
    <property type="component" value="Unassembled WGS sequence"/>
</dbReference>
<accession>A0A6I3T3T5</accession>
<reference evidence="4" key="2">
    <citation type="journal article" date="2019" name="Int. J. Syst. Evol. Microbiol.">
        <title>The Global Catalogue of Microorganisms (GCM) 10K type strain sequencing project: providing services to taxonomists for standard genome sequencing and annotation.</title>
        <authorList>
            <consortium name="The Broad Institute Genomics Platform"/>
            <consortium name="The Broad Institute Genome Sequencing Center for Infectious Disease"/>
            <person name="Wu L."/>
            <person name="Ma J."/>
        </authorList>
    </citation>
    <scope>NUCLEOTIDE SEQUENCE [LARGE SCALE GENOMIC DNA]</scope>
    <source>
        <strain evidence="4">CGMCC 1.15931</strain>
    </source>
</reference>
<evidence type="ECO:0000313" key="4">
    <source>
        <dbReference type="Proteomes" id="UP000622638"/>
    </source>
</evidence>
<evidence type="ECO:0000313" key="1">
    <source>
        <dbReference type="EMBL" id="GGB88845.1"/>
    </source>
</evidence>
<gene>
    <name evidence="1" type="ORF">GCM10011572_08680</name>
    <name evidence="2" type="ORF">GM672_26330</name>
</gene>
<name>A0A6I3T3T5_9BURK</name>
<dbReference type="EMBL" id="BMKG01000002">
    <property type="protein sequence ID" value="GGB88845.1"/>
    <property type="molecule type" value="Genomic_DNA"/>
</dbReference>
<proteinExistence type="predicted"/>
<sequence>MSTATASNTFAAGLSRQAADDEGAASSSYAYLVEVDDAVPQAHVLIDQLYAALRAHGIHARVSPLGREAGVPANTAEEGRVATDSHRGEALIAAMARDGSLIDGETLAAAWGITRQALDKARARGEIFSVRMGRLHYYPAAALHFLRPDFERINRAFHADVASGPRLLFFTRKHGSLGGKTVAEAAERTTDIVALASDWERI</sequence>
<organism evidence="2 3">
    <name type="scientific">Pseudoduganella buxea</name>
    <dbReference type="NCBI Taxonomy" id="1949069"/>
    <lineage>
        <taxon>Bacteria</taxon>
        <taxon>Pseudomonadati</taxon>
        <taxon>Pseudomonadota</taxon>
        <taxon>Betaproteobacteria</taxon>
        <taxon>Burkholderiales</taxon>
        <taxon>Oxalobacteraceae</taxon>
        <taxon>Telluria group</taxon>
        <taxon>Pseudoduganella</taxon>
    </lineage>
</organism>
<evidence type="ECO:0000313" key="2">
    <source>
        <dbReference type="EMBL" id="MTV56248.1"/>
    </source>
</evidence>
<reference evidence="1" key="4">
    <citation type="submission" date="2024-05" db="EMBL/GenBank/DDBJ databases">
        <authorList>
            <person name="Sun Q."/>
            <person name="Zhou Y."/>
        </authorList>
    </citation>
    <scope>NUCLEOTIDE SEQUENCE</scope>
    <source>
        <strain evidence="1">CGMCC 1.15931</strain>
    </source>
</reference>
<evidence type="ECO:0000313" key="3">
    <source>
        <dbReference type="Proteomes" id="UP000430634"/>
    </source>
</evidence>
<reference evidence="2 3" key="3">
    <citation type="submission" date="2019-11" db="EMBL/GenBank/DDBJ databases">
        <title>Type strains purchased from KCTC, JCM and DSMZ.</title>
        <authorList>
            <person name="Lu H."/>
        </authorList>
    </citation>
    <scope>NUCLEOTIDE SEQUENCE [LARGE SCALE GENOMIC DNA]</scope>
    <source>
        <strain evidence="2 3">KCTC 52429</strain>
    </source>
</reference>
<evidence type="ECO:0008006" key="5">
    <source>
        <dbReference type="Google" id="ProtNLM"/>
    </source>
</evidence>
<reference evidence="1" key="1">
    <citation type="journal article" date="2014" name="Int. J. Syst. Evol. Microbiol.">
        <title>Complete genome of a new Firmicutes species belonging to the dominant human colonic microbiota ('Ruminococcus bicirculans') reveals two chromosomes and a selective capacity to utilize plant glucans.</title>
        <authorList>
            <consortium name="NISC Comparative Sequencing Program"/>
            <person name="Wegmann U."/>
            <person name="Louis P."/>
            <person name="Goesmann A."/>
            <person name="Henrissat B."/>
            <person name="Duncan S.H."/>
            <person name="Flint H.J."/>
        </authorList>
    </citation>
    <scope>NUCLEOTIDE SEQUENCE</scope>
    <source>
        <strain evidence="1">CGMCC 1.15931</strain>
    </source>
</reference>